<dbReference type="InterPro" id="IPR039315">
    <property type="entry name" value="CheW"/>
</dbReference>
<dbReference type="PANTHER" id="PTHR22617">
    <property type="entry name" value="CHEMOTAXIS SENSOR HISTIDINE KINASE-RELATED"/>
    <property type="match status" value="1"/>
</dbReference>
<dbReference type="PROSITE" id="PS50851">
    <property type="entry name" value="CHEW"/>
    <property type="match status" value="1"/>
</dbReference>
<comment type="caution">
    <text evidence="2">The sequence shown here is derived from an EMBL/GenBank/DDBJ whole genome shotgun (WGS) entry which is preliminary data.</text>
</comment>
<gene>
    <name evidence="2" type="ORF">V2H45_02870</name>
</gene>
<evidence type="ECO:0000313" key="2">
    <source>
        <dbReference type="EMBL" id="MEE3715684.1"/>
    </source>
</evidence>
<protein>
    <submittedName>
        <fullName evidence="2">Chemotaxis protein CheW</fullName>
    </submittedName>
</protein>
<dbReference type="PANTHER" id="PTHR22617:SF23">
    <property type="entry name" value="CHEMOTAXIS PROTEIN CHEW"/>
    <property type="match status" value="1"/>
</dbReference>
<dbReference type="Pfam" id="PF01584">
    <property type="entry name" value="CheW"/>
    <property type="match status" value="1"/>
</dbReference>
<dbReference type="GO" id="GO:0007165">
    <property type="term" value="P:signal transduction"/>
    <property type="evidence" value="ECO:0007669"/>
    <property type="project" value="InterPro"/>
</dbReference>
<sequence>MQNYLEWEGDRMVSNGGIVSEAKASSQPELASEVRAEQLQFIEFQLDSHIFAALETEIVQEVLSIKAQNVVPVPNMPSTVLGLMSRRGRVYWTIDLAMMLGLPHLSAEVKQYEVMILNVENLLLAVAVPKIKGMIKVSVNLVSTSTQSCPTTLKSYSKGSMTLHQEDQMRSPRVIYVLKAEAIARSGILHS</sequence>
<feature type="domain" description="CheW-like" evidence="1">
    <location>
        <begin position="38"/>
        <end position="189"/>
    </location>
</feature>
<accession>A0AAW9PVB4</accession>
<dbReference type="EMBL" id="JAZBJZ010000006">
    <property type="protein sequence ID" value="MEE3715684.1"/>
    <property type="molecule type" value="Genomic_DNA"/>
</dbReference>
<dbReference type="SUPFAM" id="SSF50341">
    <property type="entry name" value="CheW-like"/>
    <property type="match status" value="1"/>
</dbReference>
<dbReference type="Proteomes" id="UP001333818">
    <property type="component" value="Unassembled WGS sequence"/>
</dbReference>
<dbReference type="AlphaFoldDB" id="A0AAW9PVB4"/>
<evidence type="ECO:0000313" key="3">
    <source>
        <dbReference type="Proteomes" id="UP001333818"/>
    </source>
</evidence>
<keyword evidence="3" id="KW-1185">Reference proteome</keyword>
<dbReference type="RefSeq" id="WP_330482107.1">
    <property type="nucleotide sequence ID" value="NZ_JAZBJZ010000006.1"/>
</dbReference>
<dbReference type="GO" id="GO:0006935">
    <property type="term" value="P:chemotaxis"/>
    <property type="evidence" value="ECO:0007669"/>
    <property type="project" value="InterPro"/>
</dbReference>
<dbReference type="Gene3D" id="2.30.30.40">
    <property type="entry name" value="SH3 Domains"/>
    <property type="match status" value="1"/>
</dbReference>
<evidence type="ECO:0000259" key="1">
    <source>
        <dbReference type="PROSITE" id="PS50851"/>
    </source>
</evidence>
<dbReference type="GO" id="GO:0005829">
    <property type="term" value="C:cytosol"/>
    <property type="evidence" value="ECO:0007669"/>
    <property type="project" value="TreeGrafter"/>
</dbReference>
<dbReference type="InterPro" id="IPR002545">
    <property type="entry name" value="CheW-lke_dom"/>
</dbReference>
<dbReference type="SMART" id="SM00260">
    <property type="entry name" value="CheW"/>
    <property type="match status" value="1"/>
</dbReference>
<reference evidence="2" key="1">
    <citation type="submission" date="2024-01" db="EMBL/GenBank/DDBJ databases">
        <title>Bank of Algae and Cyanobacteria of the Azores (BACA) strain genomes.</title>
        <authorList>
            <person name="Luz R."/>
            <person name="Cordeiro R."/>
            <person name="Fonseca A."/>
            <person name="Goncalves V."/>
        </authorList>
    </citation>
    <scope>NUCLEOTIDE SEQUENCE</scope>
    <source>
        <strain evidence="2">BACA0141</strain>
    </source>
</reference>
<name>A0AAW9PVB4_9CYAN</name>
<dbReference type="Gene3D" id="2.40.50.180">
    <property type="entry name" value="CheA-289, Domain 4"/>
    <property type="match status" value="1"/>
</dbReference>
<dbReference type="InterPro" id="IPR036061">
    <property type="entry name" value="CheW-like_dom_sf"/>
</dbReference>
<proteinExistence type="predicted"/>
<organism evidence="2 3">
    <name type="scientific">Tumidithrix elongata BACA0141</name>
    <dbReference type="NCBI Taxonomy" id="2716417"/>
    <lineage>
        <taxon>Bacteria</taxon>
        <taxon>Bacillati</taxon>
        <taxon>Cyanobacteriota</taxon>
        <taxon>Cyanophyceae</taxon>
        <taxon>Pseudanabaenales</taxon>
        <taxon>Pseudanabaenaceae</taxon>
        <taxon>Tumidithrix</taxon>
        <taxon>Tumidithrix elongata</taxon>
    </lineage>
</organism>